<sequence length="361" mass="39498">MPGTLAKYALHTLTAALLLLLFFTLTGRGASLFDSFTFTAAQWHNMKTVFVSIFLEALPFILLGSLVSSALHLYVSEDTVRRWLPRSPLLGILYACALGILLPICECGMIPIMRRLIRKGMPVYIGITYILAAPIINPVTYAATSMAFPANPSMAAMRLALAFVVASAVGLVLFRTVRRNPLKADVSIRQAHAHAHDHGHDHVHAHDPDRAHGQHDVHEHDHSRDPARRKAVGVFTHAAEEFVEMGKYLMLGAFLTACVQTFISREDLLTLSGGTFGAHAFMMVFAYVISLCSTSDAFIAASFASTFPPSALLAFLVFGPMIDFKNTLMLMSVFRSRFVAQLIVLVTAAVLVLSLILNKAM</sequence>
<keyword evidence="10" id="KW-1185">Reference proteome</keyword>
<keyword evidence="5 8" id="KW-1133">Transmembrane helix</keyword>
<dbReference type="Pfam" id="PF03773">
    <property type="entry name" value="ArsP_1"/>
    <property type="match status" value="1"/>
</dbReference>
<evidence type="ECO:0000256" key="7">
    <source>
        <dbReference type="SAM" id="MobiDB-lite"/>
    </source>
</evidence>
<keyword evidence="3" id="KW-1003">Cell membrane</keyword>
<evidence type="ECO:0000256" key="4">
    <source>
        <dbReference type="ARBA" id="ARBA00022692"/>
    </source>
</evidence>
<dbReference type="Proteomes" id="UP001595715">
    <property type="component" value="Unassembled WGS sequence"/>
</dbReference>
<evidence type="ECO:0000256" key="5">
    <source>
        <dbReference type="ARBA" id="ARBA00022989"/>
    </source>
</evidence>
<accession>A0ABV8JVW6</accession>
<dbReference type="InterPro" id="IPR005524">
    <property type="entry name" value="DUF318"/>
</dbReference>
<feature type="transmembrane region" description="Helical" evidence="8">
    <location>
        <begin position="297"/>
        <end position="318"/>
    </location>
</feature>
<organism evidence="9 10">
    <name type="scientific">Paenibacillus xanthanilyticus</name>
    <dbReference type="NCBI Taxonomy" id="1783531"/>
    <lineage>
        <taxon>Bacteria</taxon>
        <taxon>Bacillati</taxon>
        <taxon>Bacillota</taxon>
        <taxon>Bacilli</taxon>
        <taxon>Bacillales</taxon>
        <taxon>Paenibacillaceae</taxon>
        <taxon>Paenibacillus</taxon>
    </lineage>
</organism>
<name>A0ABV8JVW6_9BACL</name>
<comment type="similarity">
    <text evidence="2">Belongs to the UPF0718 family.</text>
</comment>
<evidence type="ECO:0000256" key="2">
    <source>
        <dbReference type="ARBA" id="ARBA00006386"/>
    </source>
</evidence>
<evidence type="ECO:0000313" key="10">
    <source>
        <dbReference type="Proteomes" id="UP001595715"/>
    </source>
</evidence>
<feature type="transmembrane region" description="Helical" evidence="8">
    <location>
        <begin position="48"/>
        <end position="71"/>
    </location>
</feature>
<evidence type="ECO:0000256" key="1">
    <source>
        <dbReference type="ARBA" id="ARBA00004651"/>
    </source>
</evidence>
<gene>
    <name evidence="9" type="ORF">ACFOZ8_03405</name>
</gene>
<evidence type="ECO:0000313" key="9">
    <source>
        <dbReference type="EMBL" id="MFC4098700.1"/>
    </source>
</evidence>
<evidence type="ECO:0000256" key="3">
    <source>
        <dbReference type="ARBA" id="ARBA00022475"/>
    </source>
</evidence>
<keyword evidence="4 8" id="KW-0812">Transmembrane</keyword>
<feature type="transmembrane region" description="Helical" evidence="8">
    <location>
        <begin position="269"/>
        <end position="290"/>
    </location>
</feature>
<feature type="transmembrane region" description="Helical" evidence="8">
    <location>
        <begin position="338"/>
        <end position="357"/>
    </location>
</feature>
<feature type="transmembrane region" description="Helical" evidence="8">
    <location>
        <begin position="6"/>
        <end position="27"/>
    </location>
</feature>
<evidence type="ECO:0000256" key="6">
    <source>
        <dbReference type="ARBA" id="ARBA00023136"/>
    </source>
</evidence>
<feature type="transmembrane region" description="Helical" evidence="8">
    <location>
        <begin position="155"/>
        <end position="174"/>
    </location>
</feature>
<keyword evidence="6 8" id="KW-0472">Membrane</keyword>
<dbReference type="PANTHER" id="PTHR34184:SF4">
    <property type="entry name" value="UPF0718 PROTEIN YCGR"/>
    <property type="match status" value="1"/>
</dbReference>
<comment type="caution">
    <text evidence="9">The sequence shown here is derived from an EMBL/GenBank/DDBJ whole genome shotgun (WGS) entry which is preliminary data.</text>
</comment>
<dbReference type="EMBL" id="JBHSAM010000009">
    <property type="protein sequence ID" value="MFC4098700.1"/>
    <property type="molecule type" value="Genomic_DNA"/>
</dbReference>
<dbReference type="PANTHER" id="PTHR34184">
    <property type="entry name" value="UPF0718 PROTEIN YCGR"/>
    <property type="match status" value="1"/>
</dbReference>
<feature type="region of interest" description="Disordered" evidence="7">
    <location>
        <begin position="197"/>
        <end position="227"/>
    </location>
</feature>
<feature type="transmembrane region" description="Helical" evidence="8">
    <location>
        <begin position="123"/>
        <end position="143"/>
    </location>
</feature>
<reference evidence="10" key="1">
    <citation type="journal article" date="2019" name="Int. J. Syst. Evol. Microbiol.">
        <title>The Global Catalogue of Microorganisms (GCM) 10K type strain sequencing project: providing services to taxonomists for standard genome sequencing and annotation.</title>
        <authorList>
            <consortium name="The Broad Institute Genomics Platform"/>
            <consortium name="The Broad Institute Genome Sequencing Center for Infectious Disease"/>
            <person name="Wu L."/>
            <person name="Ma J."/>
        </authorList>
    </citation>
    <scope>NUCLEOTIDE SEQUENCE [LARGE SCALE GENOMIC DNA]</scope>
    <source>
        <strain evidence="10">IBRC-M 10987</strain>
    </source>
</reference>
<protein>
    <submittedName>
        <fullName evidence="9">Permease</fullName>
    </submittedName>
</protein>
<feature type="transmembrane region" description="Helical" evidence="8">
    <location>
        <begin position="245"/>
        <end position="263"/>
    </location>
</feature>
<feature type="transmembrane region" description="Helical" evidence="8">
    <location>
        <begin position="91"/>
        <end position="111"/>
    </location>
</feature>
<dbReference type="RefSeq" id="WP_377717384.1">
    <property type="nucleotide sequence ID" value="NZ_JBHSAM010000009.1"/>
</dbReference>
<dbReference type="InterPro" id="IPR052923">
    <property type="entry name" value="UPF0718"/>
</dbReference>
<proteinExistence type="inferred from homology"/>
<comment type="subcellular location">
    <subcellularLocation>
        <location evidence="1">Cell membrane</location>
        <topology evidence="1">Multi-pass membrane protein</topology>
    </subcellularLocation>
</comment>
<evidence type="ECO:0000256" key="8">
    <source>
        <dbReference type="SAM" id="Phobius"/>
    </source>
</evidence>